<organism evidence="5 6">
    <name type="scientific">Neonectria punicea</name>
    <dbReference type="NCBI Taxonomy" id="979145"/>
    <lineage>
        <taxon>Eukaryota</taxon>
        <taxon>Fungi</taxon>
        <taxon>Dikarya</taxon>
        <taxon>Ascomycota</taxon>
        <taxon>Pezizomycotina</taxon>
        <taxon>Sordariomycetes</taxon>
        <taxon>Hypocreomycetidae</taxon>
        <taxon>Hypocreales</taxon>
        <taxon>Nectriaceae</taxon>
        <taxon>Neonectria</taxon>
    </lineage>
</organism>
<feature type="transmembrane region" description="Helical" evidence="3">
    <location>
        <begin position="505"/>
        <end position="528"/>
    </location>
</feature>
<dbReference type="Proteomes" id="UP001498476">
    <property type="component" value="Unassembled WGS sequence"/>
</dbReference>
<proteinExistence type="predicted"/>
<dbReference type="PANTHER" id="PTHR46910">
    <property type="entry name" value="TRANSCRIPTION FACTOR PDR1"/>
    <property type="match status" value="1"/>
</dbReference>
<keyword evidence="3" id="KW-0812">Transmembrane</keyword>
<keyword evidence="3" id="KW-1133">Transmembrane helix</keyword>
<feature type="region of interest" description="Disordered" evidence="2">
    <location>
        <begin position="81"/>
        <end position="102"/>
    </location>
</feature>
<accession>A0ABR1GLF9</accession>
<protein>
    <recommendedName>
        <fullName evidence="4">Xylanolytic transcriptional activator regulatory domain-containing protein</fullName>
    </recommendedName>
</protein>
<dbReference type="PANTHER" id="PTHR46910:SF9">
    <property type="entry name" value="MISCELLANEOUS ZN(II)2CYS6 TRANSCRIPTION FACTOR (EUROFUNG)"/>
    <property type="match status" value="1"/>
</dbReference>
<comment type="caution">
    <text evidence="5">The sequence shown here is derived from an EMBL/GenBank/DDBJ whole genome shotgun (WGS) entry which is preliminary data.</text>
</comment>
<evidence type="ECO:0000259" key="4">
    <source>
        <dbReference type="SMART" id="SM00906"/>
    </source>
</evidence>
<evidence type="ECO:0000256" key="2">
    <source>
        <dbReference type="SAM" id="MobiDB-lite"/>
    </source>
</evidence>
<dbReference type="InterPro" id="IPR007219">
    <property type="entry name" value="XnlR_reg_dom"/>
</dbReference>
<evidence type="ECO:0000256" key="3">
    <source>
        <dbReference type="SAM" id="Phobius"/>
    </source>
</evidence>
<name>A0ABR1GLF9_9HYPO</name>
<keyword evidence="1" id="KW-0539">Nucleus</keyword>
<gene>
    <name evidence="5" type="ORF">QQX98_011591</name>
</gene>
<keyword evidence="6" id="KW-1185">Reference proteome</keyword>
<dbReference type="Pfam" id="PF04082">
    <property type="entry name" value="Fungal_trans"/>
    <property type="match status" value="1"/>
</dbReference>
<dbReference type="SMART" id="SM00906">
    <property type="entry name" value="Fungal_trans"/>
    <property type="match status" value="1"/>
</dbReference>
<reference evidence="5 6" key="1">
    <citation type="journal article" date="2025" name="Microbiol. Resour. Announc.">
        <title>Draft genome sequences for Neonectria magnoliae and Neonectria punicea, canker pathogens of Liriodendron tulipifera and Acer saccharum in West Virginia.</title>
        <authorList>
            <person name="Petronek H.M."/>
            <person name="Kasson M.T."/>
            <person name="Metheny A.M."/>
            <person name="Stauder C.M."/>
            <person name="Lovett B."/>
            <person name="Lynch S.C."/>
            <person name="Garnas J.R."/>
            <person name="Kasson L.R."/>
            <person name="Stajich J.E."/>
        </authorList>
    </citation>
    <scope>NUCLEOTIDE SEQUENCE [LARGE SCALE GENOMIC DNA]</scope>
    <source>
        <strain evidence="5 6">NRRL 64653</strain>
    </source>
</reference>
<evidence type="ECO:0000256" key="1">
    <source>
        <dbReference type="ARBA" id="ARBA00023242"/>
    </source>
</evidence>
<feature type="domain" description="Xylanolytic transcriptional activator regulatory" evidence="4">
    <location>
        <begin position="239"/>
        <end position="313"/>
    </location>
</feature>
<keyword evidence="3" id="KW-0472">Membrane</keyword>
<sequence length="549" mass="60168">MSMPPRGQYTTTTHIPPIEIGSFVALPSANSEFIGSASGVFFADTVFRAFARVTAVERPDARADGPDPGSAHTYLVAPETHDGAEPIGDEQAGASASSTRSDTRSYGVDATALGAAPPPDVAQKLIETFFRHWHPFFPFLHGPTFLAQIDHFYDGDPASDLAPNTQPTWKLCRAVTFQCIFNIAASTSGYVLDPACRIQPISTFTSLIGPILSNYDVASLQALLAAELYLITTMSLRAASTIQGALARSVYNSGFHRCPSRYLQLPPGTAGIRKRIFWCAYVLDRYIGQALGHPFSIQDADIDVCIPGMTELHRPVNAREHAATSQSALNQQVLNHLPMNHLESGCPSVNPTARPGPRKDALTAYDSLSAQSPAQHYTAAGKEARELILSHLATYSRLLGEVVHLFHRSIHSRNINPESIREITYRVHCWWNGLPPAFQDESPDHQPSHSVFFNMLHNYLILLIHRPFLSLLPDRQDFQSSVQVALSASRSIIVKLQRHTDNPFLMAWPATLSAVWMAGLVIAFASLLELYPNAKANSYVASKMFPSAS</sequence>
<evidence type="ECO:0000313" key="5">
    <source>
        <dbReference type="EMBL" id="KAK7402645.1"/>
    </source>
</evidence>
<evidence type="ECO:0000313" key="6">
    <source>
        <dbReference type="Proteomes" id="UP001498476"/>
    </source>
</evidence>
<dbReference type="InterPro" id="IPR050987">
    <property type="entry name" value="AtrR-like"/>
</dbReference>
<dbReference type="CDD" id="cd12148">
    <property type="entry name" value="fungal_TF_MHR"/>
    <property type="match status" value="1"/>
</dbReference>
<dbReference type="EMBL" id="JAZAVJ010000290">
    <property type="protein sequence ID" value="KAK7402645.1"/>
    <property type="molecule type" value="Genomic_DNA"/>
</dbReference>